<dbReference type="InterPro" id="IPR004360">
    <property type="entry name" value="Glyas_Fos-R_dOase_dom"/>
</dbReference>
<dbReference type="PANTHER" id="PTHR33990:SF1">
    <property type="entry name" value="PROTEIN YJDN"/>
    <property type="match status" value="1"/>
</dbReference>
<reference evidence="3" key="2">
    <citation type="submission" date="2018-03" db="EMBL/GenBank/DDBJ databases">
        <authorList>
            <person name="Naushad S."/>
        </authorList>
    </citation>
    <scope>NUCLEOTIDE SEQUENCE</scope>
    <source>
        <strain evidence="3">SNUC 505</strain>
    </source>
</reference>
<protein>
    <submittedName>
        <fullName evidence="3">VOC family protein</fullName>
    </submittedName>
</protein>
<evidence type="ECO:0000259" key="1">
    <source>
        <dbReference type="Pfam" id="PF00903"/>
    </source>
</evidence>
<dbReference type="RefSeq" id="WP_103159236.1">
    <property type="nucleotide sequence ID" value="NZ_BMDK01000004.1"/>
</dbReference>
<dbReference type="Gene3D" id="3.10.180.10">
    <property type="entry name" value="2,3-Dihydroxybiphenyl 1,2-Dioxygenase, domain 1"/>
    <property type="match status" value="1"/>
</dbReference>
<reference evidence="2 5" key="3">
    <citation type="submission" date="2023-08" db="EMBL/GenBank/DDBJ databases">
        <title>Whole genome sequencing of Staphylococcus chromogenes NNSch 2386.</title>
        <authorList>
            <person name="Kropotov V.S."/>
            <person name="Boriskina E.V."/>
            <person name="Gordinskaya N.A."/>
            <person name="Shkurkina I.S."/>
            <person name="Kryazhev D.V."/>
            <person name="Alekseeva A.E."/>
            <person name="Makhova M.A."/>
        </authorList>
    </citation>
    <scope>NUCLEOTIDE SEQUENCE [LARGE SCALE GENOMIC DNA]</scope>
    <source>
        <strain evidence="2 5">NNSch 2386</strain>
    </source>
</reference>
<dbReference type="InterPro" id="IPR028973">
    <property type="entry name" value="PhnB-like"/>
</dbReference>
<dbReference type="PANTHER" id="PTHR33990">
    <property type="entry name" value="PROTEIN YJDN-RELATED"/>
    <property type="match status" value="1"/>
</dbReference>
<dbReference type="Proteomes" id="UP000242704">
    <property type="component" value="Unassembled WGS sequence"/>
</dbReference>
<dbReference type="EMBL" id="JAVGJF010000004">
    <property type="protein sequence ID" value="MDQ7174649.1"/>
    <property type="molecule type" value="Genomic_DNA"/>
</dbReference>
<organism evidence="3 4">
    <name type="scientific">Staphylococcus chromogenes</name>
    <name type="common">Staphylococcus hyicus subsp. chromogenes</name>
    <dbReference type="NCBI Taxonomy" id="46126"/>
    <lineage>
        <taxon>Bacteria</taxon>
        <taxon>Bacillati</taxon>
        <taxon>Bacillota</taxon>
        <taxon>Bacilli</taxon>
        <taxon>Bacillales</taxon>
        <taxon>Staphylococcaceae</taxon>
        <taxon>Staphylococcus</taxon>
    </lineage>
</organism>
<dbReference type="EMBL" id="PZBZ01000010">
    <property type="protein sequence ID" value="PTG16371.1"/>
    <property type="molecule type" value="Genomic_DNA"/>
</dbReference>
<dbReference type="CDD" id="cd06588">
    <property type="entry name" value="PhnB_like"/>
    <property type="match status" value="1"/>
</dbReference>
<sequence>MKLSPYIVVNHVQEALDFYKSTFGGEVIPLNEHQGKLLHAELKIQEDVVLHLSDDYGKDTSNTGAQILLTFNNKETQQRIYEALSVKGNPHMPLNRTFFNAIHGQVTDRYGVNWLLNCFVEE</sequence>
<gene>
    <name evidence="3" type="ORF">BU653_02740</name>
    <name evidence="2" type="ORF">RCF65_01455</name>
</gene>
<dbReference type="InterPro" id="IPR029068">
    <property type="entry name" value="Glyas_Bleomycin-R_OHBP_Dase"/>
</dbReference>
<reference evidence="3 4" key="1">
    <citation type="journal article" date="2016" name="Front. Microbiol.">
        <title>Comprehensive Phylogenetic Analysis of Bovine Non-aureus Staphylococci Species Based on Whole-Genome Sequencing.</title>
        <authorList>
            <person name="Naushad S."/>
            <person name="Barkema H.W."/>
            <person name="Luby C."/>
            <person name="Condas L.A."/>
            <person name="Nobrega D.B."/>
            <person name="Carson D.A."/>
            <person name="De Buck J."/>
        </authorList>
    </citation>
    <scope>NUCLEOTIDE SEQUENCE [LARGE SCALE GENOMIC DNA]</scope>
    <source>
        <strain evidence="3 4">SNUC 505</strain>
    </source>
</reference>
<evidence type="ECO:0000313" key="3">
    <source>
        <dbReference type="EMBL" id="PTG16371.1"/>
    </source>
</evidence>
<dbReference type="Proteomes" id="UP001240157">
    <property type="component" value="Unassembled WGS sequence"/>
</dbReference>
<dbReference type="AlphaFoldDB" id="A0AAE5T099"/>
<proteinExistence type="predicted"/>
<dbReference type="SUPFAM" id="SSF54593">
    <property type="entry name" value="Glyoxalase/Bleomycin resistance protein/Dihydroxybiphenyl dioxygenase"/>
    <property type="match status" value="1"/>
</dbReference>
<evidence type="ECO:0000313" key="4">
    <source>
        <dbReference type="Proteomes" id="UP000242704"/>
    </source>
</evidence>
<name>A0AAE5T099_STACR</name>
<comment type="caution">
    <text evidence="3">The sequence shown here is derived from an EMBL/GenBank/DDBJ whole genome shotgun (WGS) entry which is preliminary data.</text>
</comment>
<accession>A0AAE5T099</accession>
<feature type="domain" description="Glyoxalase/fosfomycin resistance/dioxygenase" evidence="1">
    <location>
        <begin position="7"/>
        <end position="114"/>
    </location>
</feature>
<evidence type="ECO:0000313" key="2">
    <source>
        <dbReference type="EMBL" id="MDQ7174649.1"/>
    </source>
</evidence>
<dbReference type="Pfam" id="PF00903">
    <property type="entry name" value="Glyoxalase"/>
    <property type="match status" value="1"/>
</dbReference>
<evidence type="ECO:0000313" key="5">
    <source>
        <dbReference type="Proteomes" id="UP001240157"/>
    </source>
</evidence>